<dbReference type="RefSeq" id="WP_147735604.1">
    <property type="nucleotide sequence ID" value="NZ_SAXX01000003.1"/>
</dbReference>
<reference evidence="5 6" key="1">
    <citation type="journal article" date="1992" name="Lakartidningen">
        <title>[Penicillin V and not amoxicillin is the first choice preparation in acute otitis].</title>
        <authorList>
            <person name="Kamme C."/>
            <person name="Lundgren K."/>
            <person name="Prellner K."/>
        </authorList>
    </citation>
    <scope>NUCLEOTIDE SEQUENCE [LARGE SCALE GENOMIC DNA]</scope>
    <source>
        <strain evidence="5 6">PC5538III-lc</strain>
    </source>
</reference>
<dbReference type="Gene3D" id="2.40.50.100">
    <property type="match status" value="1"/>
</dbReference>
<evidence type="ECO:0000259" key="4">
    <source>
        <dbReference type="PROSITE" id="PS50893"/>
    </source>
</evidence>
<dbReference type="EMBL" id="SAXX01000003">
    <property type="protein sequence ID" value="TXJ34860.1"/>
    <property type="molecule type" value="Genomic_DNA"/>
</dbReference>
<comment type="caution">
    <text evidence="5">The sequence shown here is derived from an EMBL/GenBank/DDBJ whole genome shotgun (WGS) entry which is preliminary data.</text>
</comment>
<feature type="domain" description="ABC transporter" evidence="4">
    <location>
        <begin position="7"/>
        <end position="237"/>
    </location>
</feature>
<proteinExistence type="predicted"/>
<dbReference type="Gene3D" id="3.40.50.300">
    <property type="entry name" value="P-loop containing nucleotide triphosphate hydrolases"/>
    <property type="match status" value="1"/>
</dbReference>
<dbReference type="GO" id="GO:0016887">
    <property type="term" value="F:ATP hydrolysis activity"/>
    <property type="evidence" value="ECO:0007669"/>
    <property type="project" value="InterPro"/>
</dbReference>
<dbReference type="SMART" id="SM00382">
    <property type="entry name" value="AAA"/>
    <property type="match status" value="1"/>
</dbReference>
<dbReference type="SUPFAM" id="SSF52540">
    <property type="entry name" value="P-loop containing nucleoside triphosphate hydrolases"/>
    <property type="match status" value="1"/>
</dbReference>
<sequence length="357" mass="41300">MDNKFYLSVKNLTKIFGNYKAVDNVNFDIKNGEFFSLLGPSGCGKTTIIRMIAGFESPNGGDILIDGKSIVNIPIEKREIGVVFQNYALFSNMKVKDNIIYGLKIRKKPKKEIEEILNYYLNLMGLEKLSDRFPHELSGGQQQRVALARALAIKPKLLLLDEPLSNLDLKLREEMREELMRIKNIEKITIIYVTHDQSEALYLADKIVVMNVGKICQFDSPKNIYNSPKNLFTAKFVGDTNIFSKERIISLLNKNNNRNDIFEIIKNYKDNQLFSIRPEKIKIADNFKKEDKENNIVFFEGLLIKYRFSGVLSSLIIKIDEKEPIQAYSYDNDFKYFEDKKLKIYFSANNLIPLENI</sequence>
<evidence type="ECO:0000256" key="2">
    <source>
        <dbReference type="ARBA" id="ARBA00022741"/>
    </source>
</evidence>
<dbReference type="PANTHER" id="PTHR42781:SF4">
    <property type="entry name" value="SPERMIDINE_PUTRESCINE IMPORT ATP-BINDING PROTEIN POTA"/>
    <property type="match status" value="1"/>
</dbReference>
<dbReference type="PROSITE" id="PS00211">
    <property type="entry name" value="ABC_TRANSPORTER_1"/>
    <property type="match status" value="1"/>
</dbReference>
<keyword evidence="3 5" id="KW-0067">ATP-binding</keyword>
<dbReference type="InterPro" id="IPR050093">
    <property type="entry name" value="ABC_SmlMolc_Importer"/>
</dbReference>
<dbReference type="InterPro" id="IPR017871">
    <property type="entry name" value="ABC_transporter-like_CS"/>
</dbReference>
<dbReference type="FunFam" id="3.40.50.300:FF:000425">
    <property type="entry name" value="Probable ABC transporter, ATP-binding subunit"/>
    <property type="match status" value="1"/>
</dbReference>
<accession>A0A5C8EFP4</accession>
<organism evidence="5 6">
    <name type="scientific">Brachyspira aalborgi</name>
    <dbReference type="NCBI Taxonomy" id="29522"/>
    <lineage>
        <taxon>Bacteria</taxon>
        <taxon>Pseudomonadati</taxon>
        <taxon>Spirochaetota</taxon>
        <taxon>Spirochaetia</taxon>
        <taxon>Brachyspirales</taxon>
        <taxon>Brachyspiraceae</taxon>
        <taxon>Brachyspira</taxon>
    </lineage>
</organism>
<evidence type="ECO:0000256" key="3">
    <source>
        <dbReference type="ARBA" id="ARBA00022840"/>
    </source>
</evidence>
<evidence type="ECO:0000313" key="6">
    <source>
        <dbReference type="Proteomes" id="UP000324707"/>
    </source>
</evidence>
<protein>
    <submittedName>
        <fullName evidence="5">ABC transporter ATP-binding protein</fullName>
    </submittedName>
</protein>
<evidence type="ECO:0000313" key="5">
    <source>
        <dbReference type="EMBL" id="TXJ34860.1"/>
    </source>
</evidence>
<dbReference type="InterPro" id="IPR008995">
    <property type="entry name" value="Mo/tungstate-bd_C_term_dom"/>
</dbReference>
<gene>
    <name evidence="5" type="ORF">EPJ69_01405</name>
</gene>
<dbReference type="InterPro" id="IPR003439">
    <property type="entry name" value="ABC_transporter-like_ATP-bd"/>
</dbReference>
<dbReference type="Proteomes" id="UP000324707">
    <property type="component" value="Unassembled WGS sequence"/>
</dbReference>
<dbReference type="SUPFAM" id="SSF50331">
    <property type="entry name" value="MOP-like"/>
    <property type="match status" value="1"/>
</dbReference>
<dbReference type="InterPro" id="IPR027417">
    <property type="entry name" value="P-loop_NTPase"/>
</dbReference>
<dbReference type="Pfam" id="PF00005">
    <property type="entry name" value="ABC_tran"/>
    <property type="match status" value="1"/>
</dbReference>
<dbReference type="PANTHER" id="PTHR42781">
    <property type="entry name" value="SPERMIDINE/PUTRESCINE IMPORT ATP-BINDING PROTEIN POTA"/>
    <property type="match status" value="1"/>
</dbReference>
<evidence type="ECO:0000256" key="1">
    <source>
        <dbReference type="ARBA" id="ARBA00022448"/>
    </source>
</evidence>
<dbReference type="GO" id="GO:0005524">
    <property type="term" value="F:ATP binding"/>
    <property type="evidence" value="ECO:0007669"/>
    <property type="project" value="UniProtKB-KW"/>
</dbReference>
<dbReference type="InterPro" id="IPR003593">
    <property type="entry name" value="AAA+_ATPase"/>
</dbReference>
<keyword evidence="1" id="KW-0813">Transport</keyword>
<name>A0A5C8EFP4_9SPIR</name>
<dbReference type="PROSITE" id="PS50893">
    <property type="entry name" value="ABC_TRANSPORTER_2"/>
    <property type="match status" value="1"/>
</dbReference>
<keyword evidence="2" id="KW-0547">Nucleotide-binding</keyword>
<dbReference type="GO" id="GO:0015697">
    <property type="term" value="P:quaternary ammonium group transport"/>
    <property type="evidence" value="ECO:0007669"/>
    <property type="project" value="UniProtKB-ARBA"/>
</dbReference>
<dbReference type="AlphaFoldDB" id="A0A5C8EFP4"/>